<proteinExistence type="predicted"/>
<dbReference type="Proteomes" id="UP000777438">
    <property type="component" value="Unassembled WGS sequence"/>
</dbReference>
<reference evidence="1 2" key="1">
    <citation type="journal article" date="2021" name="Nat. Commun.">
        <title>Genetic determinants of endophytism in the Arabidopsis root mycobiome.</title>
        <authorList>
            <person name="Mesny F."/>
            <person name="Miyauchi S."/>
            <person name="Thiergart T."/>
            <person name="Pickel B."/>
            <person name="Atanasova L."/>
            <person name="Karlsson M."/>
            <person name="Huettel B."/>
            <person name="Barry K.W."/>
            <person name="Haridas S."/>
            <person name="Chen C."/>
            <person name="Bauer D."/>
            <person name="Andreopoulos W."/>
            <person name="Pangilinan J."/>
            <person name="LaButti K."/>
            <person name="Riley R."/>
            <person name="Lipzen A."/>
            <person name="Clum A."/>
            <person name="Drula E."/>
            <person name="Henrissat B."/>
            <person name="Kohler A."/>
            <person name="Grigoriev I.V."/>
            <person name="Martin F.M."/>
            <person name="Hacquard S."/>
        </authorList>
    </citation>
    <scope>NUCLEOTIDE SEQUENCE [LARGE SCALE GENOMIC DNA]</scope>
    <source>
        <strain evidence="1 2">MPI-CAGE-CH-0241</strain>
    </source>
</reference>
<evidence type="ECO:0000313" key="1">
    <source>
        <dbReference type="EMBL" id="KAH6871056.1"/>
    </source>
</evidence>
<keyword evidence="2" id="KW-1185">Reference proteome</keyword>
<evidence type="ECO:0000313" key="2">
    <source>
        <dbReference type="Proteomes" id="UP000777438"/>
    </source>
</evidence>
<comment type="caution">
    <text evidence="1">The sequence shown here is derived from an EMBL/GenBank/DDBJ whole genome shotgun (WGS) entry which is preliminary data.</text>
</comment>
<gene>
    <name evidence="1" type="ORF">B0T10DRAFT_592826</name>
</gene>
<dbReference type="EMBL" id="JAGPYM010000060">
    <property type="protein sequence ID" value="KAH6871056.1"/>
    <property type="molecule type" value="Genomic_DNA"/>
</dbReference>
<dbReference type="InterPro" id="IPR011009">
    <property type="entry name" value="Kinase-like_dom_sf"/>
</dbReference>
<protein>
    <submittedName>
        <fullName evidence="1">Uncharacterized protein</fullName>
    </submittedName>
</protein>
<organism evidence="1 2">
    <name type="scientific">Thelonectria olida</name>
    <dbReference type="NCBI Taxonomy" id="1576542"/>
    <lineage>
        <taxon>Eukaryota</taxon>
        <taxon>Fungi</taxon>
        <taxon>Dikarya</taxon>
        <taxon>Ascomycota</taxon>
        <taxon>Pezizomycotina</taxon>
        <taxon>Sordariomycetes</taxon>
        <taxon>Hypocreomycetidae</taxon>
        <taxon>Hypocreales</taxon>
        <taxon>Nectriaceae</taxon>
        <taxon>Thelonectria</taxon>
    </lineage>
</organism>
<sequence>MAIIRIWRSLYGTKMHLRRKPAFYRRPGSPIPAKTFLPVHLNRHPDCDYEPIGHHGTAWTGKHRRSRQLVVVKEVTHARLADFSHFAGVAHVNVARQLGIYHVRSQAYLAYEYVDLDVLEALPLSQEEISAVVSQVSARPIPSASGEEMMVAIDYLRKRLFTFRIDAVRVTAGGVVKIVPDWSFEPTADPGIREANDAYLAADLETFMTTMEPNERRWTRHALGFLGELGSGRLPLTHPYLNRASSQSRLREAARFSVQRRLAGDYGTKS</sequence>
<dbReference type="OrthoDB" id="5152837at2759"/>
<name>A0A9P8VS60_9HYPO</name>
<accession>A0A9P8VS60</accession>
<dbReference type="AlphaFoldDB" id="A0A9P8VS60"/>
<dbReference type="SUPFAM" id="SSF56112">
    <property type="entry name" value="Protein kinase-like (PK-like)"/>
    <property type="match status" value="1"/>
</dbReference>